<dbReference type="AlphaFoldDB" id="A0A5C6DL50"/>
<dbReference type="EMBL" id="SJPY01000007">
    <property type="protein sequence ID" value="TWU37498.1"/>
    <property type="molecule type" value="Genomic_DNA"/>
</dbReference>
<proteinExistence type="predicted"/>
<evidence type="ECO:0000313" key="2">
    <source>
        <dbReference type="Proteomes" id="UP000315471"/>
    </source>
</evidence>
<sequence length="49" mass="5448">MHTFQLTLVPHGGGTPITVQIQAYSDLAARRIAEASYRGYIVRAIHMVH</sequence>
<comment type="caution">
    <text evidence="1">The sequence shown here is derived from an EMBL/GenBank/DDBJ whole genome shotgun (WGS) entry which is preliminary data.</text>
</comment>
<evidence type="ECO:0000313" key="1">
    <source>
        <dbReference type="EMBL" id="TWU37498.1"/>
    </source>
</evidence>
<dbReference type="RefSeq" id="WP_197171927.1">
    <property type="nucleotide sequence ID" value="NZ_SJPY01000007.1"/>
</dbReference>
<organism evidence="1 2">
    <name type="scientific">Novipirellula aureliae</name>
    <dbReference type="NCBI Taxonomy" id="2527966"/>
    <lineage>
        <taxon>Bacteria</taxon>
        <taxon>Pseudomonadati</taxon>
        <taxon>Planctomycetota</taxon>
        <taxon>Planctomycetia</taxon>
        <taxon>Pirellulales</taxon>
        <taxon>Pirellulaceae</taxon>
        <taxon>Novipirellula</taxon>
    </lineage>
</organism>
<reference evidence="1 2" key="1">
    <citation type="submission" date="2019-02" db="EMBL/GenBank/DDBJ databases">
        <title>Deep-cultivation of Planctomycetes and their phenomic and genomic characterization uncovers novel biology.</title>
        <authorList>
            <person name="Wiegand S."/>
            <person name="Jogler M."/>
            <person name="Boedeker C."/>
            <person name="Pinto D."/>
            <person name="Vollmers J."/>
            <person name="Rivas-Marin E."/>
            <person name="Kohn T."/>
            <person name="Peeters S.H."/>
            <person name="Heuer A."/>
            <person name="Rast P."/>
            <person name="Oberbeckmann S."/>
            <person name="Bunk B."/>
            <person name="Jeske O."/>
            <person name="Meyerdierks A."/>
            <person name="Storesund J.E."/>
            <person name="Kallscheuer N."/>
            <person name="Luecker S."/>
            <person name="Lage O.M."/>
            <person name="Pohl T."/>
            <person name="Merkel B.J."/>
            <person name="Hornburger P."/>
            <person name="Mueller R.-W."/>
            <person name="Bruemmer F."/>
            <person name="Labrenz M."/>
            <person name="Spormann A.M."/>
            <person name="Op Den Camp H."/>
            <person name="Overmann J."/>
            <person name="Amann R."/>
            <person name="Jetten M.S.M."/>
            <person name="Mascher T."/>
            <person name="Medema M.H."/>
            <person name="Devos D.P."/>
            <person name="Kaster A.-K."/>
            <person name="Ovreas L."/>
            <person name="Rohde M."/>
            <person name="Galperin M.Y."/>
            <person name="Jogler C."/>
        </authorList>
    </citation>
    <scope>NUCLEOTIDE SEQUENCE [LARGE SCALE GENOMIC DNA]</scope>
    <source>
        <strain evidence="1 2">Q31b</strain>
    </source>
</reference>
<protein>
    <submittedName>
        <fullName evidence="1">Uncharacterized protein</fullName>
    </submittedName>
</protein>
<keyword evidence="2" id="KW-1185">Reference proteome</keyword>
<accession>A0A5C6DL50</accession>
<gene>
    <name evidence="1" type="ORF">Q31b_42860</name>
</gene>
<name>A0A5C6DL50_9BACT</name>
<dbReference type="Proteomes" id="UP000315471">
    <property type="component" value="Unassembled WGS sequence"/>
</dbReference>